<accession>A0A915IQG8</accession>
<evidence type="ECO:0000313" key="2">
    <source>
        <dbReference type="WBParaSite" id="nRc.2.0.1.t16247-RA"/>
    </source>
</evidence>
<reference evidence="2" key="1">
    <citation type="submission" date="2022-11" db="UniProtKB">
        <authorList>
            <consortium name="WormBaseParasite"/>
        </authorList>
    </citation>
    <scope>IDENTIFICATION</scope>
</reference>
<organism evidence="1 2">
    <name type="scientific">Romanomermis culicivorax</name>
    <name type="common">Nematode worm</name>
    <dbReference type="NCBI Taxonomy" id="13658"/>
    <lineage>
        <taxon>Eukaryota</taxon>
        <taxon>Metazoa</taxon>
        <taxon>Ecdysozoa</taxon>
        <taxon>Nematoda</taxon>
        <taxon>Enoplea</taxon>
        <taxon>Dorylaimia</taxon>
        <taxon>Mermithida</taxon>
        <taxon>Mermithoidea</taxon>
        <taxon>Mermithidae</taxon>
        <taxon>Romanomermis</taxon>
    </lineage>
</organism>
<dbReference type="AlphaFoldDB" id="A0A915IQG8"/>
<proteinExistence type="predicted"/>
<dbReference type="Proteomes" id="UP000887565">
    <property type="component" value="Unplaced"/>
</dbReference>
<name>A0A915IQG8_ROMCU</name>
<sequence>MIQEKILSILHLFQRVLSPAMPRHLIIIALKRGCIQRVVDAELFGFGSQTKQFTDVFGGLLINDYGILQ</sequence>
<protein>
    <submittedName>
        <fullName evidence="2">Uncharacterized protein</fullName>
    </submittedName>
</protein>
<keyword evidence="1" id="KW-1185">Reference proteome</keyword>
<evidence type="ECO:0000313" key="1">
    <source>
        <dbReference type="Proteomes" id="UP000887565"/>
    </source>
</evidence>
<dbReference type="WBParaSite" id="nRc.2.0.1.t16247-RA">
    <property type="protein sequence ID" value="nRc.2.0.1.t16247-RA"/>
    <property type="gene ID" value="nRc.2.0.1.g16247"/>
</dbReference>